<feature type="domain" description="R3H" evidence="3">
    <location>
        <begin position="50"/>
        <end position="121"/>
    </location>
</feature>
<keyword evidence="1" id="KW-0175">Coiled coil</keyword>
<dbReference type="PROSITE" id="PS51061">
    <property type="entry name" value="R3H"/>
    <property type="match status" value="1"/>
</dbReference>
<dbReference type="InterPro" id="IPR036867">
    <property type="entry name" value="R3H_dom_sf"/>
</dbReference>
<accession>A0A6G1SIT8</accession>
<evidence type="ECO:0000313" key="4">
    <source>
        <dbReference type="EMBL" id="MDE50121.1"/>
    </source>
</evidence>
<organism evidence="4">
    <name type="scientific">Aceria tosichella</name>
    <name type="common">wheat curl mite</name>
    <dbReference type="NCBI Taxonomy" id="561515"/>
    <lineage>
        <taxon>Eukaryota</taxon>
        <taxon>Metazoa</taxon>
        <taxon>Ecdysozoa</taxon>
        <taxon>Arthropoda</taxon>
        <taxon>Chelicerata</taxon>
        <taxon>Arachnida</taxon>
        <taxon>Acari</taxon>
        <taxon>Acariformes</taxon>
        <taxon>Trombidiformes</taxon>
        <taxon>Prostigmata</taxon>
        <taxon>Eupodina</taxon>
        <taxon>Eriophyoidea</taxon>
        <taxon>Eriophyidae</taxon>
        <taxon>Eriophyinae</taxon>
        <taxon>Aceriini</taxon>
        <taxon>Aceria</taxon>
    </lineage>
</organism>
<feature type="compositionally biased region" description="Basic and acidic residues" evidence="2">
    <location>
        <begin position="18"/>
        <end position="27"/>
    </location>
</feature>
<dbReference type="PANTHER" id="PTHR13498:SF3">
    <property type="entry name" value="SPERM-ASSOCIATED ANTIGEN 7"/>
    <property type="match status" value="1"/>
</dbReference>
<feature type="compositionally biased region" description="Basic and acidic residues" evidence="2">
    <location>
        <begin position="140"/>
        <end position="151"/>
    </location>
</feature>
<evidence type="ECO:0000256" key="2">
    <source>
        <dbReference type="SAM" id="MobiDB-lite"/>
    </source>
</evidence>
<dbReference type="AlphaFoldDB" id="A0A6G1SIT8"/>
<dbReference type="GO" id="GO:0003676">
    <property type="term" value="F:nucleic acid binding"/>
    <property type="evidence" value="ECO:0007669"/>
    <property type="project" value="UniProtKB-UniRule"/>
</dbReference>
<name>A0A6G1SIT8_9ACAR</name>
<evidence type="ECO:0000256" key="1">
    <source>
        <dbReference type="SAM" id="Coils"/>
    </source>
</evidence>
<feature type="coiled-coil region" evidence="1">
    <location>
        <begin position="27"/>
        <end position="54"/>
    </location>
</feature>
<dbReference type="Pfam" id="PF01424">
    <property type="entry name" value="R3H"/>
    <property type="match status" value="1"/>
</dbReference>
<dbReference type="PANTHER" id="PTHR13498">
    <property type="entry name" value="SPERM ASSOCIATED ANTIGEN 7"/>
    <property type="match status" value="1"/>
</dbReference>
<evidence type="ECO:0000259" key="3">
    <source>
        <dbReference type="PROSITE" id="PS51061"/>
    </source>
</evidence>
<feature type="region of interest" description="Disordered" evidence="2">
    <location>
        <begin position="1"/>
        <end position="27"/>
    </location>
</feature>
<protein>
    <submittedName>
        <fullName evidence="4">Sperm-associated antigen 7</fullName>
    </submittedName>
</protein>
<feature type="region of interest" description="Disordered" evidence="2">
    <location>
        <begin position="198"/>
        <end position="234"/>
    </location>
</feature>
<proteinExistence type="predicted"/>
<sequence length="234" mass="27169">MDFLDSILNGMDKPPAVKKPEIKDKEKREKFEKMQKARQEAARKQKELVNKFRADIAKRIRDFVNTPTTSDPSTVKLELKPMSKLYRTIVREICDEHDEDVVVHSFGDEEVDRHCIIWRKGYEPCEEEIRAMKFGLEYKPKNDEADDKGDQECDDDDDTAGGSKTKDGKDKFWSKYEKIIGENASGLESARIAEPAKQYGCVPIDKKKDQRSIEQMMDDIRRKKTEDRRSSGKQ</sequence>
<feature type="compositionally biased region" description="Basic and acidic residues" evidence="2">
    <location>
        <begin position="204"/>
        <end position="234"/>
    </location>
</feature>
<reference evidence="4" key="1">
    <citation type="submission" date="2018-10" db="EMBL/GenBank/DDBJ databases">
        <title>Transcriptome assembly of Aceria tosichella (Wheat curl mite) Type 2.</title>
        <authorList>
            <person name="Scully E.D."/>
            <person name="Geib S.M."/>
            <person name="Palmer N.A."/>
            <person name="Gupta A.K."/>
            <person name="Sarath G."/>
            <person name="Tatineni S."/>
        </authorList>
    </citation>
    <scope>NUCLEOTIDE SEQUENCE</scope>
    <source>
        <strain evidence="4">LincolnNE</strain>
    </source>
</reference>
<dbReference type="InterPro" id="IPR017330">
    <property type="entry name" value="SPAG7"/>
</dbReference>
<dbReference type="SUPFAM" id="SSF82708">
    <property type="entry name" value="R3H domain"/>
    <property type="match status" value="1"/>
</dbReference>
<dbReference type="EMBL" id="GGYP01005350">
    <property type="protein sequence ID" value="MDE50121.1"/>
    <property type="molecule type" value="Transcribed_RNA"/>
</dbReference>
<gene>
    <name evidence="4" type="primary">Spag7</name>
    <name evidence="4" type="ORF">g.19427</name>
</gene>
<dbReference type="Gene3D" id="3.30.1370.50">
    <property type="entry name" value="R3H-like domain"/>
    <property type="match status" value="1"/>
</dbReference>
<feature type="region of interest" description="Disordered" evidence="2">
    <location>
        <begin position="140"/>
        <end position="169"/>
    </location>
</feature>
<dbReference type="InterPro" id="IPR001374">
    <property type="entry name" value="R3H_dom"/>
</dbReference>